<dbReference type="InterPro" id="IPR016084">
    <property type="entry name" value="Haem_Oase-like_multi-hlx"/>
</dbReference>
<comment type="pathway">
    <text evidence="1">Cofactor biosynthesis; thiamine diphosphate biosynthesis.</text>
</comment>
<comment type="caution">
    <text evidence="3">The sequence shown here is derived from an EMBL/GenBank/DDBJ whole genome shotgun (WGS) entry which is preliminary data.</text>
</comment>
<proteinExistence type="predicted"/>
<dbReference type="Pfam" id="PF03070">
    <property type="entry name" value="TENA_THI-4"/>
    <property type="match status" value="1"/>
</dbReference>
<dbReference type="EMBL" id="JAWCTQ010000043">
    <property type="protein sequence ID" value="MDT9685564.1"/>
    <property type="molecule type" value="Genomic_DNA"/>
</dbReference>
<evidence type="ECO:0000259" key="2">
    <source>
        <dbReference type="Pfam" id="PF03070"/>
    </source>
</evidence>
<reference evidence="3 4" key="1">
    <citation type="submission" date="2023-09" db="EMBL/GenBank/DDBJ databases">
        <title>Streptomyces sp. nov.: A antagonism against Alternaria gaisen Producing Streptochlin, Isolated from Tamarix root soil.</title>
        <authorList>
            <person name="Chen Y."/>
        </authorList>
    </citation>
    <scope>NUCLEOTIDE SEQUENCE [LARGE SCALE GENOMIC DNA]</scope>
    <source>
        <strain evidence="3 4">TRM76323</strain>
    </source>
</reference>
<feature type="domain" description="Thiaminase-2/PQQC" evidence="2">
    <location>
        <begin position="69"/>
        <end position="196"/>
    </location>
</feature>
<dbReference type="SUPFAM" id="SSF48613">
    <property type="entry name" value="Heme oxygenase-like"/>
    <property type="match status" value="2"/>
</dbReference>
<evidence type="ECO:0000313" key="4">
    <source>
        <dbReference type="Proteomes" id="UP001250181"/>
    </source>
</evidence>
<sequence length="613" mass="67524">MSTLRRTVPFLARSSADQARRVLLVDSAELPLGAARDARLSATLRRPLCLGPAERGMPADDVERLVEDQYRTALEFIYGHPVWRRIREGETASAVRSYLLESRHYLAAAPFRMASGITDALRPSELVRLQAHHVVEEADHDTYFENGLAALDVPRELIRQARPSPVTVEWIHLMRTVAAYGPLAAGICSGLLEYTAGDQKSVTGWHTMLHERGLLPKEAVDAIFEHVETDLGLGHGNNWRDAVRAAKVVPAEELADCLNAVSLVAEMIVRWLDTFEEGLAAETVGAAGGLTLQGPEPVLGGEVDGLPVWPAEVYSSYAHGPSSGSPGVRRVLALSYAYSGRAVESAGPTGSSPAAVARDFVRRTARDWDGRADEVGLEKLVESWMTAIDGHALWQRLTKEPTLPLVHGWMVENYHYVAGIWQHTGGAVACCPDPVIRGELVKHLIEEFNHGKMFLRGIGQARGDQDHGLTPDRMRPLPTTVAFVGTLRELAQRDWKAYVLALAFLQLTLSAAGNTVHSRHEQFYQTLFRELPDSERLVSAMRRHDAEDTRLGHGDDTRELLRLLATRHAPTRESVAAAALVPQLAWSFLDGILQHYRHGEAATLQRAGWHVDA</sequence>
<dbReference type="Proteomes" id="UP001250181">
    <property type="component" value="Unassembled WGS sequence"/>
</dbReference>
<gene>
    <name evidence="3" type="ORF">RND61_26385</name>
</gene>
<evidence type="ECO:0000313" key="3">
    <source>
        <dbReference type="EMBL" id="MDT9685564.1"/>
    </source>
</evidence>
<protein>
    <recommendedName>
        <fullName evidence="2">Thiaminase-2/PQQC domain-containing protein</fullName>
    </recommendedName>
</protein>
<evidence type="ECO:0000256" key="1">
    <source>
        <dbReference type="ARBA" id="ARBA00004948"/>
    </source>
</evidence>
<keyword evidence="4" id="KW-1185">Reference proteome</keyword>
<dbReference type="InterPro" id="IPR004305">
    <property type="entry name" value="Thiaminase-2/PQQC"/>
</dbReference>
<accession>A0ABU3QST9</accession>
<dbReference type="RefSeq" id="WP_315880608.1">
    <property type="nucleotide sequence ID" value="NZ_JAWCTQ010000043.1"/>
</dbReference>
<dbReference type="Gene3D" id="1.20.910.10">
    <property type="entry name" value="Heme oxygenase-like"/>
    <property type="match status" value="2"/>
</dbReference>
<organism evidence="3 4">
    <name type="scientific">Streptomyces tamarix</name>
    <dbReference type="NCBI Taxonomy" id="3078565"/>
    <lineage>
        <taxon>Bacteria</taxon>
        <taxon>Bacillati</taxon>
        <taxon>Actinomycetota</taxon>
        <taxon>Actinomycetes</taxon>
        <taxon>Kitasatosporales</taxon>
        <taxon>Streptomycetaceae</taxon>
        <taxon>Streptomyces</taxon>
    </lineage>
</organism>
<name>A0ABU3QST9_9ACTN</name>